<keyword evidence="2" id="KW-1185">Reference proteome</keyword>
<sequence length="493" mass="55719">MVDLPSFSTYGLILEDAYKKLDDKIAQLQERLCSLRTFRNSFAPISKIPRELLSKVFSHTQEYSGLPLQDNMDVMTRFFVSWVSRDWRNTALATPSLWTVISNKNKKIPVQIDLAEALLIRSSNWSLSVDLFHPSPDVLHACRSHMPRVQHLRLLSSPLIEELDQLLTQPAPLLTFLDLDGDLPTNPLLGVHPHLRFLKISNTVIQKALPLIAPTITNLHMINPAQSIRVHHFVNALASLPNLSELVLVKCFLGEGPVDSRPEQISLLDLQVVSITDTHGYELFSFLGSFDIPQAAITVTWPEKGKVTVNVLQEFSASLNRYQGAIPFQTRHLEMKRGDPHFSLDISSGPMQHRCSLRFPEEDISEEEIGDLCEFLSFEGLQTLSTSTLPLYIVEHNLQNAGNIQRIEFHGQLPRELTWALDLKRKVRFFSTLKELVICDIGEETAARLRYLRKALADRRAAGFGLARLVFVKCRAVDASQFEDVVDVVSVDD</sequence>
<organism evidence="1 2">
    <name type="scientific">Pluteus cervinus</name>
    <dbReference type="NCBI Taxonomy" id="181527"/>
    <lineage>
        <taxon>Eukaryota</taxon>
        <taxon>Fungi</taxon>
        <taxon>Dikarya</taxon>
        <taxon>Basidiomycota</taxon>
        <taxon>Agaricomycotina</taxon>
        <taxon>Agaricomycetes</taxon>
        <taxon>Agaricomycetidae</taxon>
        <taxon>Agaricales</taxon>
        <taxon>Pluteineae</taxon>
        <taxon>Pluteaceae</taxon>
        <taxon>Pluteus</taxon>
    </lineage>
</organism>
<name>A0ACD3ARW2_9AGAR</name>
<evidence type="ECO:0000313" key="1">
    <source>
        <dbReference type="EMBL" id="TFK68560.1"/>
    </source>
</evidence>
<dbReference type="Proteomes" id="UP000308600">
    <property type="component" value="Unassembled WGS sequence"/>
</dbReference>
<reference evidence="1 2" key="1">
    <citation type="journal article" date="2019" name="Nat. Ecol. Evol.">
        <title>Megaphylogeny resolves global patterns of mushroom evolution.</title>
        <authorList>
            <person name="Varga T."/>
            <person name="Krizsan K."/>
            <person name="Foldi C."/>
            <person name="Dima B."/>
            <person name="Sanchez-Garcia M."/>
            <person name="Sanchez-Ramirez S."/>
            <person name="Szollosi G.J."/>
            <person name="Szarkandi J.G."/>
            <person name="Papp V."/>
            <person name="Albert L."/>
            <person name="Andreopoulos W."/>
            <person name="Angelini C."/>
            <person name="Antonin V."/>
            <person name="Barry K.W."/>
            <person name="Bougher N.L."/>
            <person name="Buchanan P."/>
            <person name="Buyck B."/>
            <person name="Bense V."/>
            <person name="Catcheside P."/>
            <person name="Chovatia M."/>
            <person name="Cooper J."/>
            <person name="Damon W."/>
            <person name="Desjardin D."/>
            <person name="Finy P."/>
            <person name="Geml J."/>
            <person name="Haridas S."/>
            <person name="Hughes K."/>
            <person name="Justo A."/>
            <person name="Karasinski D."/>
            <person name="Kautmanova I."/>
            <person name="Kiss B."/>
            <person name="Kocsube S."/>
            <person name="Kotiranta H."/>
            <person name="LaButti K.M."/>
            <person name="Lechner B.E."/>
            <person name="Liimatainen K."/>
            <person name="Lipzen A."/>
            <person name="Lukacs Z."/>
            <person name="Mihaltcheva S."/>
            <person name="Morgado L.N."/>
            <person name="Niskanen T."/>
            <person name="Noordeloos M.E."/>
            <person name="Ohm R.A."/>
            <person name="Ortiz-Santana B."/>
            <person name="Ovrebo C."/>
            <person name="Racz N."/>
            <person name="Riley R."/>
            <person name="Savchenko A."/>
            <person name="Shiryaev A."/>
            <person name="Soop K."/>
            <person name="Spirin V."/>
            <person name="Szebenyi C."/>
            <person name="Tomsovsky M."/>
            <person name="Tulloss R.E."/>
            <person name="Uehling J."/>
            <person name="Grigoriev I.V."/>
            <person name="Vagvolgyi C."/>
            <person name="Papp T."/>
            <person name="Martin F.M."/>
            <person name="Miettinen O."/>
            <person name="Hibbett D.S."/>
            <person name="Nagy L.G."/>
        </authorList>
    </citation>
    <scope>NUCLEOTIDE SEQUENCE [LARGE SCALE GENOMIC DNA]</scope>
    <source>
        <strain evidence="1 2">NL-1719</strain>
    </source>
</reference>
<dbReference type="EMBL" id="ML208349">
    <property type="protein sequence ID" value="TFK68560.1"/>
    <property type="molecule type" value="Genomic_DNA"/>
</dbReference>
<proteinExistence type="predicted"/>
<protein>
    <submittedName>
        <fullName evidence="1">Uncharacterized protein</fullName>
    </submittedName>
</protein>
<accession>A0ACD3ARW2</accession>
<evidence type="ECO:0000313" key="2">
    <source>
        <dbReference type="Proteomes" id="UP000308600"/>
    </source>
</evidence>
<gene>
    <name evidence="1" type="ORF">BDN72DRAFT_841664</name>
</gene>